<dbReference type="RefSeq" id="WP_114354355.1">
    <property type="nucleotide sequence ID" value="NZ_QPJJ01000020.1"/>
</dbReference>
<dbReference type="EMBL" id="QPJJ01000020">
    <property type="protein sequence ID" value="RCW63038.1"/>
    <property type="molecule type" value="Genomic_DNA"/>
</dbReference>
<feature type="transmembrane region" description="Helical" evidence="1">
    <location>
        <begin position="39"/>
        <end position="60"/>
    </location>
</feature>
<feature type="transmembrane region" description="Helical" evidence="1">
    <location>
        <begin position="6"/>
        <end position="27"/>
    </location>
</feature>
<sequence>MSLSVQFLTLSYMIASGIYLGIAYTTFKRLTSFSHSTRVTQFFLELTFWTGQMFLIYFLLVNINQGVLRFYLFLACFCGFSMYKALFEGRYTQFLESCIKVIKVILRYSYLGMKRFIFQPLIFILSIPYLVILAIVKLVFRIFKWIGRFFFILFRPLLKLFPENIYKYLLSFVKICSKIGLRRFWLGKKDKK</sequence>
<evidence type="ECO:0000313" key="3">
    <source>
        <dbReference type="Proteomes" id="UP000252585"/>
    </source>
</evidence>
<dbReference type="Pfam" id="PF09578">
    <property type="entry name" value="Spore_YabQ"/>
    <property type="match status" value="1"/>
</dbReference>
<feature type="transmembrane region" description="Helical" evidence="1">
    <location>
        <begin position="116"/>
        <end position="136"/>
    </location>
</feature>
<reference evidence="2 3" key="1">
    <citation type="submission" date="2018-07" db="EMBL/GenBank/DDBJ databases">
        <title>Genomic Encyclopedia of Type Strains, Phase IV (KMG-IV): sequencing the most valuable type-strain genomes for metagenomic binning, comparative biology and taxonomic classification.</title>
        <authorList>
            <person name="Goeker M."/>
        </authorList>
    </citation>
    <scope>NUCLEOTIDE SEQUENCE [LARGE SCALE GENOMIC DNA]</scope>
    <source>
        <strain evidence="2 3">DSM 27696</strain>
    </source>
</reference>
<evidence type="ECO:0000313" key="2">
    <source>
        <dbReference type="EMBL" id="RCW63038.1"/>
    </source>
</evidence>
<gene>
    <name evidence="2" type="ORF">DFR57_12019</name>
</gene>
<dbReference type="InterPro" id="IPR019074">
    <property type="entry name" value="YabQ"/>
</dbReference>
<dbReference type="Proteomes" id="UP000252585">
    <property type="component" value="Unassembled WGS sequence"/>
</dbReference>
<protein>
    <submittedName>
        <fullName evidence="2">Spore cortex biosynthesis protein YabQ</fullName>
    </submittedName>
</protein>
<keyword evidence="1" id="KW-0812">Transmembrane</keyword>
<comment type="caution">
    <text evidence="2">The sequence shown here is derived from an EMBL/GenBank/DDBJ whole genome shotgun (WGS) entry which is preliminary data.</text>
</comment>
<name>A0A368X7S8_9BACI</name>
<dbReference type="OrthoDB" id="1653819at2"/>
<dbReference type="NCBIfam" id="TIGR02893">
    <property type="entry name" value="spore_yabQ"/>
    <property type="match status" value="1"/>
</dbReference>
<feature type="transmembrane region" description="Helical" evidence="1">
    <location>
        <begin position="66"/>
        <end position="87"/>
    </location>
</feature>
<keyword evidence="1" id="KW-1133">Transmembrane helix</keyword>
<keyword evidence="3" id="KW-1185">Reference proteome</keyword>
<proteinExistence type="predicted"/>
<evidence type="ECO:0000256" key="1">
    <source>
        <dbReference type="SAM" id="Phobius"/>
    </source>
</evidence>
<accession>A0A368X7S8</accession>
<organism evidence="2 3">
    <name type="scientific">Saliterribacillus persicus</name>
    <dbReference type="NCBI Taxonomy" id="930114"/>
    <lineage>
        <taxon>Bacteria</taxon>
        <taxon>Bacillati</taxon>
        <taxon>Bacillota</taxon>
        <taxon>Bacilli</taxon>
        <taxon>Bacillales</taxon>
        <taxon>Bacillaceae</taxon>
        <taxon>Saliterribacillus</taxon>
    </lineage>
</organism>
<keyword evidence="1" id="KW-0472">Membrane</keyword>
<dbReference type="AlphaFoldDB" id="A0A368X7S8"/>